<keyword evidence="7 10" id="KW-0472">Membrane</keyword>
<comment type="caution">
    <text evidence="12">The sequence shown here is derived from an EMBL/GenBank/DDBJ whole genome shotgun (WGS) entry which is preliminary data.</text>
</comment>
<keyword evidence="13" id="KW-1185">Reference proteome</keyword>
<evidence type="ECO:0000256" key="10">
    <source>
        <dbReference type="SAM" id="Phobius"/>
    </source>
</evidence>
<organism evidence="12 13">
    <name type="scientific">Streptomonospora halophila</name>
    <dbReference type="NCBI Taxonomy" id="427369"/>
    <lineage>
        <taxon>Bacteria</taxon>
        <taxon>Bacillati</taxon>
        <taxon>Actinomycetota</taxon>
        <taxon>Actinomycetes</taxon>
        <taxon>Streptosporangiales</taxon>
        <taxon>Nocardiopsidaceae</taxon>
        <taxon>Streptomonospora</taxon>
    </lineage>
</organism>
<evidence type="ECO:0000256" key="8">
    <source>
        <dbReference type="ARBA" id="ARBA00038436"/>
    </source>
</evidence>
<gene>
    <name evidence="12" type="ORF">GCM10023224_01690</name>
</gene>
<evidence type="ECO:0000256" key="9">
    <source>
        <dbReference type="SAM" id="MobiDB-lite"/>
    </source>
</evidence>
<dbReference type="Pfam" id="PF04290">
    <property type="entry name" value="DctQ"/>
    <property type="match status" value="1"/>
</dbReference>
<comment type="subcellular location">
    <subcellularLocation>
        <location evidence="1">Cell inner membrane</location>
        <topology evidence="1">Multi-pass membrane protein</topology>
    </subcellularLocation>
</comment>
<evidence type="ECO:0000256" key="2">
    <source>
        <dbReference type="ARBA" id="ARBA00022448"/>
    </source>
</evidence>
<evidence type="ECO:0000313" key="13">
    <source>
        <dbReference type="Proteomes" id="UP001499993"/>
    </source>
</evidence>
<dbReference type="RefSeq" id="WP_344140102.1">
    <property type="nucleotide sequence ID" value="NZ_BAABIK010000001.1"/>
</dbReference>
<accession>A0ABP9G370</accession>
<dbReference type="Proteomes" id="UP001499993">
    <property type="component" value="Unassembled WGS sequence"/>
</dbReference>
<dbReference type="InterPro" id="IPR007387">
    <property type="entry name" value="TRAP_DctQ"/>
</dbReference>
<dbReference type="PANTHER" id="PTHR35011:SF11">
    <property type="entry name" value="TRAP TRANSPORTER SMALL PERMEASE PROTEIN"/>
    <property type="match status" value="1"/>
</dbReference>
<evidence type="ECO:0000256" key="1">
    <source>
        <dbReference type="ARBA" id="ARBA00004429"/>
    </source>
</evidence>
<evidence type="ECO:0000256" key="6">
    <source>
        <dbReference type="ARBA" id="ARBA00022989"/>
    </source>
</evidence>
<dbReference type="EMBL" id="BAABIK010000001">
    <property type="protein sequence ID" value="GAA4926558.1"/>
    <property type="molecule type" value="Genomic_DNA"/>
</dbReference>
<proteinExistence type="inferred from homology"/>
<feature type="transmembrane region" description="Helical" evidence="10">
    <location>
        <begin position="93"/>
        <end position="115"/>
    </location>
</feature>
<evidence type="ECO:0000259" key="11">
    <source>
        <dbReference type="Pfam" id="PF04290"/>
    </source>
</evidence>
<comment type="similarity">
    <text evidence="8">Belongs to the TRAP transporter small permease family.</text>
</comment>
<keyword evidence="6 10" id="KW-1133">Transmembrane helix</keyword>
<evidence type="ECO:0000256" key="7">
    <source>
        <dbReference type="ARBA" id="ARBA00023136"/>
    </source>
</evidence>
<dbReference type="InterPro" id="IPR055348">
    <property type="entry name" value="DctQ"/>
</dbReference>
<reference evidence="13" key="1">
    <citation type="journal article" date="2019" name="Int. J. Syst. Evol. Microbiol.">
        <title>The Global Catalogue of Microorganisms (GCM) 10K type strain sequencing project: providing services to taxonomists for standard genome sequencing and annotation.</title>
        <authorList>
            <consortium name="The Broad Institute Genomics Platform"/>
            <consortium name="The Broad Institute Genome Sequencing Center for Infectious Disease"/>
            <person name="Wu L."/>
            <person name="Ma J."/>
        </authorList>
    </citation>
    <scope>NUCLEOTIDE SEQUENCE [LARGE SCALE GENOMIC DNA]</scope>
    <source>
        <strain evidence="13">JCM 18123</strain>
    </source>
</reference>
<name>A0ABP9G370_9ACTN</name>
<evidence type="ECO:0000256" key="4">
    <source>
        <dbReference type="ARBA" id="ARBA00022519"/>
    </source>
</evidence>
<feature type="transmembrane region" description="Helical" evidence="10">
    <location>
        <begin position="55"/>
        <end position="72"/>
    </location>
</feature>
<feature type="transmembrane region" description="Helical" evidence="10">
    <location>
        <begin position="135"/>
        <end position="156"/>
    </location>
</feature>
<dbReference type="PANTHER" id="PTHR35011">
    <property type="entry name" value="2,3-DIKETO-L-GULONATE TRAP TRANSPORTER SMALL PERMEASE PROTEIN YIAM"/>
    <property type="match status" value="1"/>
</dbReference>
<feature type="domain" description="Tripartite ATP-independent periplasmic transporters DctQ component" evidence="11">
    <location>
        <begin position="32"/>
        <end position="157"/>
    </location>
</feature>
<sequence length="224" mass="23577">MPPKFQSIARGVLRVLDRTTDTLALTALAAVVLVVTWQVFGRYVLQASPRWGSEVALILLAWVGYLGIAIGLREHTHIGVTFITDRLPPRLRTAVETLTPLAFLAFALYLVFQGWQFTVSTAGTSLPATGLPSSVQYAVMPVTGVLVAVYSLLQLVGIDTRRDTRPSGGEDGAHDIAAAPGSEAVPISGDGLTAGAARSAGPAQTRGAETTGAEPAPEEDDDDR</sequence>
<protein>
    <recommendedName>
        <fullName evidence="11">Tripartite ATP-independent periplasmic transporters DctQ component domain-containing protein</fullName>
    </recommendedName>
</protein>
<keyword evidence="5 10" id="KW-0812">Transmembrane</keyword>
<feature type="region of interest" description="Disordered" evidence="9">
    <location>
        <begin position="161"/>
        <end position="224"/>
    </location>
</feature>
<evidence type="ECO:0000256" key="3">
    <source>
        <dbReference type="ARBA" id="ARBA00022475"/>
    </source>
</evidence>
<keyword evidence="2" id="KW-0813">Transport</keyword>
<keyword evidence="3" id="KW-1003">Cell membrane</keyword>
<keyword evidence="4" id="KW-0997">Cell inner membrane</keyword>
<feature type="transmembrane region" description="Helical" evidence="10">
    <location>
        <begin position="21"/>
        <end position="40"/>
    </location>
</feature>
<evidence type="ECO:0000256" key="5">
    <source>
        <dbReference type="ARBA" id="ARBA00022692"/>
    </source>
</evidence>
<evidence type="ECO:0000313" key="12">
    <source>
        <dbReference type="EMBL" id="GAA4926558.1"/>
    </source>
</evidence>